<dbReference type="InterPro" id="IPR013083">
    <property type="entry name" value="Znf_RING/FYVE/PHD"/>
</dbReference>
<gene>
    <name evidence="12" type="primary">ga11294</name>
    <name evidence="12" type="ORF">PR202_ga11294</name>
</gene>
<reference evidence="12" key="1">
    <citation type="journal article" date="2018" name="DNA Res.">
        <title>Multiple hybrid de novo genome assembly of finger millet, an orphan allotetraploid crop.</title>
        <authorList>
            <person name="Hatakeyama M."/>
            <person name="Aluri S."/>
            <person name="Balachadran M.T."/>
            <person name="Sivarajan S.R."/>
            <person name="Patrignani A."/>
            <person name="Gruter S."/>
            <person name="Poveda L."/>
            <person name="Shimizu-Inatsugi R."/>
            <person name="Baeten J."/>
            <person name="Francoijs K.J."/>
            <person name="Nataraja K.N."/>
            <person name="Reddy Y.A.N."/>
            <person name="Phadnis S."/>
            <person name="Ravikumar R.L."/>
            <person name="Schlapbach R."/>
            <person name="Sreeman S.M."/>
            <person name="Shimizu K.K."/>
        </authorList>
    </citation>
    <scope>NUCLEOTIDE SEQUENCE</scope>
</reference>
<feature type="domain" description="SIAH-type" evidence="11">
    <location>
        <begin position="81"/>
        <end position="139"/>
    </location>
</feature>
<protein>
    <recommendedName>
        <fullName evidence="4">RING-type E3 ubiquitin transferase</fullName>
        <ecNumber evidence="4">2.3.2.27</ecNumber>
    </recommendedName>
</protein>
<comment type="caution">
    <text evidence="12">The sequence shown here is derived from an EMBL/GenBank/DDBJ whole genome shotgun (WGS) entry which is preliminary data.</text>
</comment>
<evidence type="ECO:0000256" key="4">
    <source>
        <dbReference type="ARBA" id="ARBA00012483"/>
    </source>
</evidence>
<keyword evidence="7 10" id="KW-0863">Zinc-finger</keyword>
<dbReference type="Proteomes" id="UP001054889">
    <property type="component" value="Unassembled WGS sequence"/>
</dbReference>
<dbReference type="PANTHER" id="PTHR10315:SF96">
    <property type="entry name" value="SIAH-TYPE DOMAIN-CONTAINING PROTEIN"/>
    <property type="match status" value="1"/>
</dbReference>
<dbReference type="EC" id="2.3.2.27" evidence="4"/>
<dbReference type="GO" id="GO:0005737">
    <property type="term" value="C:cytoplasm"/>
    <property type="evidence" value="ECO:0007669"/>
    <property type="project" value="TreeGrafter"/>
</dbReference>
<dbReference type="AlphaFoldDB" id="A0AAV5C923"/>
<evidence type="ECO:0000256" key="5">
    <source>
        <dbReference type="ARBA" id="ARBA00022679"/>
    </source>
</evidence>
<evidence type="ECO:0000256" key="9">
    <source>
        <dbReference type="ARBA" id="ARBA00022833"/>
    </source>
</evidence>
<dbReference type="PANTHER" id="PTHR10315">
    <property type="entry name" value="E3 UBIQUITIN PROTEIN LIGASE SIAH"/>
    <property type="match status" value="1"/>
</dbReference>
<evidence type="ECO:0000256" key="10">
    <source>
        <dbReference type="PROSITE-ProRule" id="PRU00455"/>
    </source>
</evidence>
<dbReference type="PROSITE" id="PS51081">
    <property type="entry name" value="ZF_SIAH"/>
    <property type="match status" value="1"/>
</dbReference>
<comment type="similarity">
    <text evidence="3">Belongs to the SINA (Seven in absentia) family.</text>
</comment>
<dbReference type="EMBL" id="BQKI01000005">
    <property type="protein sequence ID" value="GJM94632.1"/>
    <property type="molecule type" value="Genomic_DNA"/>
</dbReference>
<comment type="pathway">
    <text evidence="2">Protein modification; protein ubiquitination.</text>
</comment>
<dbReference type="Pfam" id="PF21362">
    <property type="entry name" value="Sina_RING"/>
    <property type="match status" value="1"/>
</dbReference>
<dbReference type="InterPro" id="IPR052088">
    <property type="entry name" value="E3_ubiquitin-ligase_SINA"/>
</dbReference>
<proteinExistence type="inferred from homology"/>
<keyword evidence="6" id="KW-0479">Metal-binding</keyword>
<evidence type="ECO:0000256" key="3">
    <source>
        <dbReference type="ARBA" id="ARBA00009119"/>
    </source>
</evidence>
<reference evidence="12" key="2">
    <citation type="submission" date="2021-12" db="EMBL/GenBank/DDBJ databases">
        <title>Resequencing data analysis of finger millet.</title>
        <authorList>
            <person name="Hatakeyama M."/>
            <person name="Aluri S."/>
            <person name="Balachadran M.T."/>
            <person name="Sivarajan S.R."/>
            <person name="Poveda L."/>
            <person name="Shimizu-Inatsugi R."/>
            <person name="Schlapbach R."/>
            <person name="Sreeman S.M."/>
            <person name="Shimizu K.K."/>
        </authorList>
    </citation>
    <scope>NUCLEOTIDE SEQUENCE</scope>
</reference>
<keyword evidence="8" id="KW-0833">Ubl conjugation pathway</keyword>
<evidence type="ECO:0000313" key="12">
    <source>
        <dbReference type="EMBL" id="GJM94632.1"/>
    </source>
</evidence>
<organism evidence="12 13">
    <name type="scientific">Eleusine coracana subsp. coracana</name>
    <dbReference type="NCBI Taxonomy" id="191504"/>
    <lineage>
        <taxon>Eukaryota</taxon>
        <taxon>Viridiplantae</taxon>
        <taxon>Streptophyta</taxon>
        <taxon>Embryophyta</taxon>
        <taxon>Tracheophyta</taxon>
        <taxon>Spermatophyta</taxon>
        <taxon>Magnoliopsida</taxon>
        <taxon>Liliopsida</taxon>
        <taxon>Poales</taxon>
        <taxon>Poaceae</taxon>
        <taxon>PACMAD clade</taxon>
        <taxon>Chloridoideae</taxon>
        <taxon>Cynodonteae</taxon>
        <taxon>Eleusininae</taxon>
        <taxon>Eleusine</taxon>
    </lineage>
</organism>
<dbReference type="GO" id="GO:0061630">
    <property type="term" value="F:ubiquitin protein ligase activity"/>
    <property type="evidence" value="ECO:0007669"/>
    <property type="project" value="UniProtKB-EC"/>
</dbReference>
<evidence type="ECO:0000256" key="8">
    <source>
        <dbReference type="ARBA" id="ARBA00022786"/>
    </source>
</evidence>
<comment type="catalytic activity">
    <reaction evidence="1">
        <text>S-ubiquitinyl-[E2 ubiquitin-conjugating enzyme]-L-cysteine + [acceptor protein]-L-lysine = [E2 ubiquitin-conjugating enzyme]-L-cysteine + N(6)-ubiquitinyl-[acceptor protein]-L-lysine.</text>
        <dbReference type="EC" id="2.3.2.27"/>
    </reaction>
</comment>
<dbReference type="InterPro" id="IPR049548">
    <property type="entry name" value="Sina-like_RING"/>
</dbReference>
<keyword evidence="9" id="KW-0862">Zinc</keyword>
<evidence type="ECO:0000256" key="2">
    <source>
        <dbReference type="ARBA" id="ARBA00004906"/>
    </source>
</evidence>
<evidence type="ECO:0000256" key="1">
    <source>
        <dbReference type="ARBA" id="ARBA00000900"/>
    </source>
</evidence>
<keyword evidence="13" id="KW-1185">Reference proteome</keyword>
<dbReference type="SUPFAM" id="SSF49599">
    <property type="entry name" value="TRAF domain-like"/>
    <property type="match status" value="1"/>
</dbReference>
<evidence type="ECO:0000313" key="13">
    <source>
        <dbReference type="Proteomes" id="UP001054889"/>
    </source>
</evidence>
<keyword evidence="5" id="KW-0808">Transferase</keyword>
<sequence length="285" mass="31451">MPPPKHQHLKMKTMMVEDTGAFDCDICCHPLKPPIFQCNEGHALCSSCSDKLATTGKCHVCGTSTRGGYRRCRAMEHLVETAHVECLNAAHGCDAKPVYYDLASHRQVCPHAPCHCPGKGCSFVGSTKKLLDHVSRLHGWPCTIKIMMPHEVCLGDGFNFLVLDRLVVNGSGTVISTTGHFLFLLNVARQPLGRAISVFCIHPHHKKWRSSKAVKCVLTYSQSVPECKLLVRHHLQSDLCVDCTDLSNGLPHTEKRFMFVVPNSALGDKDEEAINVTVDISICNI</sequence>
<dbReference type="Gene3D" id="3.30.40.10">
    <property type="entry name" value="Zinc/RING finger domain, C3HC4 (zinc finger)"/>
    <property type="match status" value="1"/>
</dbReference>
<evidence type="ECO:0000256" key="7">
    <source>
        <dbReference type="ARBA" id="ARBA00022771"/>
    </source>
</evidence>
<dbReference type="InterPro" id="IPR013010">
    <property type="entry name" value="Znf_SIAH"/>
</dbReference>
<evidence type="ECO:0000259" key="11">
    <source>
        <dbReference type="PROSITE" id="PS51081"/>
    </source>
</evidence>
<name>A0AAV5C923_ELECO</name>
<dbReference type="GO" id="GO:0008270">
    <property type="term" value="F:zinc ion binding"/>
    <property type="evidence" value="ECO:0007669"/>
    <property type="project" value="UniProtKB-KW"/>
</dbReference>
<accession>A0AAV5C923</accession>
<evidence type="ECO:0000256" key="6">
    <source>
        <dbReference type="ARBA" id="ARBA00022723"/>
    </source>
</evidence>